<evidence type="ECO:0000313" key="1">
    <source>
        <dbReference type="EMBL" id="CAH0112379.1"/>
    </source>
</evidence>
<accession>A0A8J2WUS3</accession>
<name>A0A8J2WUS3_9CRUS</name>
<gene>
    <name evidence="1" type="ORF">DGAL_LOCUS16094</name>
</gene>
<protein>
    <submittedName>
        <fullName evidence="1">Uncharacterized protein</fullName>
    </submittedName>
</protein>
<dbReference type="Proteomes" id="UP000789390">
    <property type="component" value="Unassembled WGS sequence"/>
</dbReference>
<sequence length="172" mass="19637">MWSTSHRSWIGITAHWLKEGDLTRKSEALCCGRITDGFKDMKLQEFIYLEFDIEDSVESESILNEIDISVGDILNTSMCTEVDKNATAYLKKVIETCRSGAFKKNHDQAFGKLQKLWNLSNRSVKGSELIYEYLDQASLILDMKKLKLEVLDELDLALLKEYLAAMGPLAKY</sequence>
<dbReference type="AlphaFoldDB" id="A0A8J2WUS3"/>
<reference evidence="1" key="1">
    <citation type="submission" date="2021-11" db="EMBL/GenBank/DDBJ databases">
        <authorList>
            <person name="Schell T."/>
        </authorList>
    </citation>
    <scope>NUCLEOTIDE SEQUENCE</scope>
    <source>
        <strain evidence="1">M5</strain>
    </source>
</reference>
<dbReference type="EMBL" id="CAKKLH010000325">
    <property type="protein sequence ID" value="CAH0112379.1"/>
    <property type="molecule type" value="Genomic_DNA"/>
</dbReference>
<organism evidence="1 2">
    <name type="scientific">Daphnia galeata</name>
    <dbReference type="NCBI Taxonomy" id="27404"/>
    <lineage>
        <taxon>Eukaryota</taxon>
        <taxon>Metazoa</taxon>
        <taxon>Ecdysozoa</taxon>
        <taxon>Arthropoda</taxon>
        <taxon>Crustacea</taxon>
        <taxon>Branchiopoda</taxon>
        <taxon>Diplostraca</taxon>
        <taxon>Cladocera</taxon>
        <taxon>Anomopoda</taxon>
        <taxon>Daphniidae</taxon>
        <taxon>Daphnia</taxon>
    </lineage>
</organism>
<dbReference type="PANTHER" id="PTHR47501">
    <property type="entry name" value="TRANSPOSASE-RELATED"/>
    <property type="match status" value="1"/>
</dbReference>
<keyword evidence="2" id="KW-1185">Reference proteome</keyword>
<proteinExistence type="predicted"/>
<dbReference type="PANTHER" id="PTHR47501:SF5">
    <property type="entry name" value="HAT C-TERMINAL DIMERISATION DOMAIN-CONTAINING PROTEIN"/>
    <property type="match status" value="1"/>
</dbReference>
<evidence type="ECO:0000313" key="2">
    <source>
        <dbReference type="Proteomes" id="UP000789390"/>
    </source>
</evidence>
<comment type="caution">
    <text evidence="1">The sequence shown here is derived from an EMBL/GenBank/DDBJ whole genome shotgun (WGS) entry which is preliminary data.</text>
</comment>